<protein>
    <submittedName>
        <fullName evidence="2">ROK family transcriptional regulator</fullName>
    </submittedName>
</protein>
<name>A0A5N5RHM1_9BIFI</name>
<proteinExistence type="inferred from homology"/>
<dbReference type="InterPro" id="IPR000600">
    <property type="entry name" value="ROK"/>
</dbReference>
<dbReference type="Pfam" id="PF00480">
    <property type="entry name" value="ROK"/>
    <property type="match status" value="1"/>
</dbReference>
<reference evidence="2 3" key="1">
    <citation type="journal article" date="2019" name="Int. J. Syst. Evol. Microbiol.">
        <title>Bifidobacterium jacchi sp. nov., isolated from the faeces of a baby common marmoset (Callithrix jacchus).</title>
        <authorList>
            <person name="Modesto M."/>
            <person name="Watanabe K."/>
            <person name="Arita M."/>
            <person name="Satti M."/>
            <person name="Oki K."/>
            <person name="Sciavilla P."/>
            <person name="Patavino C."/>
            <person name="Camma C."/>
            <person name="Michelini S."/>
            <person name="Sgorbati B."/>
            <person name="Mattarelli P."/>
        </authorList>
    </citation>
    <scope>NUCLEOTIDE SEQUENCE [LARGE SCALE GENOMIC DNA]</scope>
    <source>
        <strain evidence="2 3">MRM 9.3</strain>
    </source>
</reference>
<dbReference type="InterPro" id="IPR036390">
    <property type="entry name" value="WH_DNA-bd_sf"/>
</dbReference>
<comment type="caution">
    <text evidence="2">The sequence shown here is derived from an EMBL/GenBank/DDBJ whole genome shotgun (WGS) entry which is preliminary data.</text>
</comment>
<dbReference type="Proteomes" id="UP000326336">
    <property type="component" value="Unassembled WGS sequence"/>
</dbReference>
<organism evidence="2 3">
    <name type="scientific">Bifidobacterium jacchi</name>
    <dbReference type="NCBI Taxonomy" id="2490545"/>
    <lineage>
        <taxon>Bacteria</taxon>
        <taxon>Bacillati</taxon>
        <taxon>Actinomycetota</taxon>
        <taxon>Actinomycetes</taxon>
        <taxon>Bifidobacteriales</taxon>
        <taxon>Bifidobacteriaceae</taxon>
        <taxon>Bifidobacterium</taxon>
    </lineage>
</organism>
<dbReference type="SUPFAM" id="SSF46785">
    <property type="entry name" value="Winged helix' DNA-binding domain"/>
    <property type="match status" value="1"/>
</dbReference>
<dbReference type="OrthoDB" id="9810372at2"/>
<evidence type="ECO:0000256" key="1">
    <source>
        <dbReference type="ARBA" id="ARBA00006479"/>
    </source>
</evidence>
<sequence length="380" mass="41119">MPTNLFSGAFPLHAPGRTVKASPSDVRRNNRSLIFGMLFPSEQLSRAELGRRTGLSRVAVSDVVNEMLGEGLIRENGYETNTTGKGKRGTLLSIDSSRLHVISLDLSQPHLIQGAVTDLLGIPVQRMEVALSNENKVNVQTIIELIEQLTEGAGKVIGIGVAISGVVEANGIVRDSTMLGWHDVDLKTKLERHFPVPATVTNDVMSSMLTERFFGHGGANMLFVKIDRGIGAATLIEDMAILGENFAGGEIGHVSLDLNGPSCPCGKRGCLERLLSAPILRNRIMNAPIHQHARIIAQAGEYLAKALSMSIGLLDMRDVCIYGPPDIINDTFLESAQSYIDRATASSFHAHTVFRRCQCGGDITMRGGAIAVIRDHIERH</sequence>
<dbReference type="AlphaFoldDB" id="A0A5N5RHM1"/>
<dbReference type="SUPFAM" id="SSF53067">
    <property type="entry name" value="Actin-like ATPase domain"/>
    <property type="match status" value="1"/>
</dbReference>
<dbReference type="PANTHER" id="PTHR18964">
    <property type="entry name" value="ROK (REPRESSOR, ORF, KINASE) FAMILY"/>
    <property type="match status" value="1"/>
</dbReference>
<evidence type="ECO:0000313" key="3">
    <source>
        <dbReference type="Proteomes" id="UP000326336"/>
    </source>
</evidence>
<comment type="similarity">
    <text evidence="1">Belongs to the ROK (NagC/XylR) family.</text>
</comment>
<dbReference type="InterPro" id="IPR043129">
    <property type="entry name" value="ATPase_NBD"/>
</dbReference>
<dbReference type="EMBL" id="RQSP01000025">
    <property type="protein sequence ID" value="KAB5606430.1"/>
    <property type="molecule type" value="Genomic_DNA"/>
</dbReference>
<dbReference type="PANTHER" id="PTHR18964:SF149">
    <property type="entry name" value="BIFUNCTIONAL UDP-N-ACETYLGLUCOSAMINE 2-EPIMERASE_N-ACETYLMANNOSAMINE KINASE"/>
    <property type="match status" value="1"/>
</dbReference>
<dbReference type="RefSeq" id="WP_151917128.1">
    <property type="nucleotide sequence ID" value="NZ_RQSP01000025.1"/>
</dbReference>
<evidence type="ECO:0000313" key="2">
    <source>
        <dbReference type="EMBL" id="KAB5606430.1"/>
    </source>
</evidence>
<dbReference type="Gene3D" id="1.10.10.10">
    <property type="entry name" value="Winged helix-like DNA-binding domain superfamily/Winged helix DNA-binding domain"/>
    <property type="match status" value="1"/>
</dbReference>
<dbReference type="InterPro" id="IPR036388">
    <property type="entry name" value="WH-like_DNA-bd_sf"/>
</dbReference>
<keyword evidence="3" id="KW-1185">Reference proteome</keyword>
<dbReference type="Gene3D" id="3.30.420.40">
    <property type="match status" value="2"/>
</dbReference>
<gene>
    <name evidence="2" type="ORF">EHS19_07415</name>
</gene>
<accession>A0A5N5RHM1</accession>